<sequence>MVVNLQFFGGRGGSSGFGKLSGNVVISKENTPHGTVYYMTGTRDVLSHWDDEDNYHEKQIKIKENVRSSFKSREEAVKYAKKNGYKYLSL</sequence>
<evidence type="ECO:0000313" key="1">
    <source>
        <dbReference type="EMBL" id="VCV22373.1"/>
    </source>
</evidence>
<dbReference type="EMBL" id="LR027880">
    <property type="protein sequence ID" value="VCV22373.1"/>
    <property type="molecule type" value="Genomic_DNA"/>
</dbReference>
<gene>
    <name evidence="1" type="ORF">RIL182_02252</name>
</gene>
<keyword evidence="2" id="KW-1185">Reference proteome</keyword>
<organism evidence="1 2">
    <name type="scientific">Roseburia intestinalis L1-82</name>
    <dbReference type="NCBI Taxonomy" id="536231"/>
    <lineage>
        <taxon>Bacteria</taxon>
        <taxon>Bacillati</taxon>
        <taxon>Bacillota</taxon>
        <taxon>Clostridia</taxon>
        <taxon>Lachnospirales</taxon>
        <taxon>Lachnospiraceae</taxon>
        <taxon>Roseburia</taxon>
    </lineage>
</organism>
<dbReference type="GeneID" id="61433518"/>
<accession>A0AAQ2UC64</accession>
<reference evidence="1 2" key="1">
    <citation type="submission" date="2018-09" db="EMBL/GenBank/DDBJ databases">
        <authorList>
            <person name="Petit M.-A."/>
            <person name="Lossouarn J."/>
        </authorList>
    </citation>
    <scope>NUCLEOTIDE SEQUENCE [LARGE SCALE GENOMIC DNA]</scope>
    <source>
        <strain evidence="1 2">L1-82</strain>
    </source>
</reference>
<name>A0AAQ2UC64_9FIRM</name>
<dbReference type="InterPro" id="IPR038532">
    <property type="entry name" value="NDUFS4-like_sf"/>
</dbReference>
<dbReference type="Gene3D" id="3.30.160.190">
    <property type="entry name" value="atu1810 like domain"/>
    <property type="match status" value="1"/>
</dbReference>
<dbReference type="RefSeq" id="WP_134523317.1">
    <property type="nucleotide sequence ID" value="NZ_GG692725.1"/>
</dbReference>
<dbReference type="AlphaFoldDB" id="A0AAQ2UC64"/>
<proteinExistence type="predicted"/>
<protein>
    <submittedName>
        <fullName evidence="1">Uncharacterized protein</fullName>
    </submittedName>
</protein>
<dbReference type="Proteomes" id="UP000294398">
    <property type="component" value="Chromosome"/>
</dbReference>
<evidence type="ECO:0000313" key="2">
    <source>
        <dbReference type="Proteomes" id="UP000294398"/>
    </source>
</evidence>